<dbReference type="SUPFAM" id="SSF47203">
    <property type="entry name" value="Acyl-CoA dehydrogenase C-terminal domain-like"/>
    <property type="match status" value="1"/>
</dbReference>
<dbReference type="InterPro" id="IPR009100">
    <property type="entry name" value="AcylCoA_DH/oxidase_NM_dom_sf"/>
</dbReference>
<evidence type="ECO:0000256" key="3">
    <source>
        <dbReference type="ARBA" id="ARBA00022630"/>
    </source>
</evidence>
<evidence type="ECO:0000313" key="8">
    <source>
        <dbReference type="EMBL" id="RED16573.1"/>
    </source>
</evidence>
<evidence type="ECO:0000256" key="4">
    <source>
        <dbReference type="ARBA" id="ARBA00022827"/>
    </source>
</evidence>
<evidence type="ECO:0000313" key="9">
    <source>
        <dbReference type="Proteomes" id="UP000256310"/>
    </source>
</evidence>
<comment type="similarity">
    <text evidence="2">Belongs to the acyl-CoA dehydrogenase family.</text>
</comment>
<dbReference type="Proteomes" id="UP000256310">
    <property type="component" value="Unassembled WGS sequence"/>
</dbReference>
<dbReference type="InterPro" id="IPR036250">
    <property type="entry name" value="AcylCo_DH-like_C"/>
</dbReference>
<protein>
    <submittedName>
        <fullName evidence="8">Alkylation response protein AidB-like acyl-CoA dehydrogenase</fullName>
    </submittedName>
</protein>
<evidence type="ECO:0000256" key="2">
    <source>
        <dbReference type="ARBA" id="ARBA00009347"/>
    </source>
</evidence>
<dbReference type="GO" id="GO:0003995">
    <property type="term" value="F:acyl-CoA dehydrogenase activity"/>
    <property type="evidence" value="ECO:0007669"/>
    <property type="project" value="TreeGrafter"/>
</dbReference>
<proteinExistence type="inferred from homology"/>
<comment type="cofactor">
    <cofactor evidence="1">
        <name>FAD</name>
        <dbReference type="ChEBI" id="CHEBI:57692"/>
    </cofactor>
</comment>
<accession>A0A3D9FFP7</accession>
<organism evidence="8 9">
    <name type="scientific">Parasphingopyxis lamellibrachiae</name>
    <dbReference type="NCBI Taxonomy" id="680125"/>
    <lineage>
        <taxon>Bacteria</taxon>
        <taxon>Pseudomonadati</taxon>
        <taxon>Pseudomonadota</taxon>
        <taxon>Alphaproteobacteria</taxon>
        <taxon>Sphingomonadales</taxon>
        <taxon>Sphingomonadaceae</taxon>
        <taxon>Parasphingopyxis</taxon>
    </lineage>
</organism>
<dbReference type="CDD" id="cd00567">
    <property type="entry name" value="ACAD"/>
    <property type="match status" value="1"/>
</dbReference>
<dbReference type="PANTHER" id="PTHR43884:SF20">
    <property type="entry name" value="ACYL-COA DEHYDROGENASE FADE28"/>
    <property type="match status" value="1"/>
</dbReference>
<reference evidence="8 9" key="1">
    <citation type="submission" date="2018-07" db="EMBL/GenBank/DDBJ databases">
        <title>Genomic Encyclopedia of Type Strains, Phase IV (KMG-IV): sequencing the most valuable type-strain genomes for metagenomic binning, comparative biology and taxonomic classification.</title>
        <authorList>
            <person name="Goeker M."/>
        </authorList>
    </citation>
    <scope>NUCLEOTIDE SEQUENCE [LARGE SCALE GENOMIC DNA]</scope>
    <source>
        <strain evidence="8 9">DSM 26725</strain>
    </source>
</reference>
<dbReference type="InterPro" id="IPR037069">
    <property type="entry name" value="AcylCoA_DH/ox_N_sf"/>
</dbReference>
<dbReference type="Gene3D" id="2.40.110.10">
    <property type="entry name" value="Butyryl-CoA Dehydrogenase, subunit A, domain 2"/>
    <property type="match status" value="1"/>
</dbReference>
<name>A0A3D9FFP7_9SPHN</name>
<evidence type="ECO:0000256" key="1">
    <source>
        <dbReference type="ARBA" id="ARBA00001974"/>
    </source>
</evidence>
<sequence length="361" mass="38444">MVGLTDEQVMLRDMAREWSDKENPVAAFRKARDAGHAEGYDPAVYAQMAEMGWTGIIIPEEFGGSDFGFAGLGLVLEELGRNVAAAPLAASSTAAMAIILGGSDAQKAKYLPKIASGELVATLAIDEGAHHNPEKIETVVEGGKINGAKAFVAEGDSASLFVVAAKDGLYLVDGDADGVSRAKRAVVDSRSHAEIAFDDVAIGNDSRLAEGGDDLRGKVLDCARVIACAEMLGLAVQAFATTNDYLKTRVQFGQVLSSFQALQHRMAEMFGDLEMMRSAVEAALQALDTDIGSAAETVAVAKATANDTVHRLTHEMIQLHGGIGMTDEHDAGFYFKRARVLESQWGGSGYHRERFAKLNSY</sequence>
<dbReference type="InterPro" id="IPR046373">
    <property type="entry name" value="Acyl-CoA_Oxase/DH_mid-dom_sf"/>
</dbReference>
<keyword evidence="4" id="KW-0274">FAD</keyword>
<dbReference type="Gene3D" id="1.20.140.10">
    <property type="entry name" value="Butyryl-CoA Dehydrogenase, subunit A, domain 3"/>
    <property type="match status" value="1"/>
</dbReference>
<keyword evidence="9" id="KW-1185">Reference proteome</keyword>
<dbReference type="Pfam" id="PF02771">
    <property type="entry name" value="Acyl-CoA_dh_N"/>
    <property type="match status" value="1"/>
</dbReference>
<dbReference type="OrthoDB" id="7328575at2"/>
<feature type="domain" description="Acyl-CoA dehydrogenase/oxidase N-terminal" evidence="7">
    <location>
        <begin position="5"/>
        <end position="118"/>
    </location>
</feature>
<dbReference type="AlphaFoldDB" id="A0A3D9FFP7"/>
<evidence type="ECO:0000259" key="6">
    <source>
        <dbReference type="Pfam" id="PF00441"/>
    </source>
</evidence>
<dbReference type="InterPro" id="IPR013786">
    <property type="entry name" value="AcylCoA_DH/ox_N"/>
</dbReference>
<evidence type="ECO:0000259" key="7">
    <source>
        <dbReference type="Pfam" id="PF02771"/>
    </source>
</evidence>
<feature type="domain" description="Acyl-CoA dehydrogenase/oxidase C-terminal" evidence="6">
    <location>
        <begin position="219"/>
        <end position="356"/>
    </location>
</feature>
<gene>
    <name evidence="8" type="ORF">DFR46_1597</name>
</gene>
<dbReference type="GO" id="GO:0050660">
    <property type="term" value="F:flavin adenine dinucleotide binding"/>
    <property type="evidence" value="ECO:0007669"/>
    <property type="project" value="InterPro"/>
</dbReference>
<dbReference type="InterPro" id="IPR009075">
    <property type="entry name" value="AcylCo_DH/oxidase_C"/>
</dbReference>
<dbReference type="Gene3D" id="1.10.540.10">
    <property type="entry name" value="Acyl-CoA dehydrogenase/oxidase, N-terminal domain"/>
    <property type="match status" value="1"/>
</dbReference>
<evidence type="ECO:0000256" key="5">
    <source>
        <dbReference type="ARBA" id="ARBA00023002"/>
    </source>
</evidence>
<dbReference type="EMBL" id="QRDP01000004">
    <property type="protein sequence ID" value="RED16573.1"/>
    <property type="molecule type" value="Genomic_DNA"/>
</dbReference>
<dbReference type="PANTHER" id="PTHR43884">
    <property type="entry name" value="ACYL-COA DEHYDROGENASE"/>
    <property type="match status" value="1"/>
</dbReference>
<dbReference type="Pfam" id="PF00441">
    <property type="entry name" value="Acyl-CoA_dh_1"/>
    <property type="match status" value="1"/>
</dbReference>
<comment type="caution">
    <text evidence="8">The sequence shown here is derived from an EMBL/GenBank/DDBJ whole genome shotgun (WGS) entry which is preliminary data.</text>
</comment>
<keyword evidence="3" id="KW-0285">Flavoprotein</keyword>
<keyword evidence="5" id="KW-0560">Oxidoreductase</keyword>
<dbReference type="SUPFAM" id="SSF56645">
    <property type="entry name" value="Acyl-CoA dehydrogenase NM domain-like"/>
    <property type="match status" value="1"/>
</dbReference>
<dbReference type="RefSeq" id="WP_116235964.1">
    <property type="nucleotide sequence ID" value="NZ_QRDP01000004.1"/>
</dbReference>